<dbReference type="AlphaFoldDB" id="A0A1X1UPG4"/>
<protein>
    <recommendedName>
        <fullName evidence="3">Xaa-Pro dipeptidase</fullName>
    </recommendedName>
</protein>
<name>A0A1X1UPG4_9MYCO</name>
<evidence type="ECO:0000313" key="2">
    <source>
        <dbReference type="Proteomes" id="UP000194000"/>
    </source>
</evidence>
<dbReference type="RefSeq" id="WP_085198993.1">
    <property type="nucleotide sequence ID" value="NZ_JACKVI010000009.1"/>
</dbReference>
<dbReference type="STRING" id="1260918.AWC06_20405"/>
<dbReference type="EMBL" id="LQOW01000026">
    <property type="protein sequence ID" value="ORV58733.1"/>
    <property type="molecule type" value="Genomic_DNA"/>
</dbReference>
<dbReference type="OrthoDB" id="3481269at2"/>
<gene>
    <name evidence="1" type="ORF">AWC06_20405</name>
</gene>
<reference evidence="1 2" key="1">
    <citation type="submission" date="2016-01" db="EMBL/GenBank/DDBJ databases">
        <title>The new phylogeny of the genus Mycobacterium.</title>
        <authorList>
            <person name="Tarcisio F."/>
            <person name="Conor M."/>
            <person name="Antonella G."/>
            <person name="Elisabetta G."/>
            <person name="Giulia F.S."/>
            <person name="Sara T."/>
            <person name="Anna F."/>
            <person name="Clotilde B."/>
            <person name="Roberto B."/>
            <person name="Veronica D.S."/>
            <person name="Fabio R."/>
            <person name="Monica P."/>
            <person name="Olivier J."/>
            <person name="Enrico T."/>
            <person name="Nicola S."/>
        </authorList>
    </citation>
    <scope>NUCLEOTIDE SEQUENCE [LARGE SCALE GENOMIC DNA]</scope>
    <source>
        <strain evidence="1 2">DSM 45731</strain>
    </source>
</reference>
<sequence length="111" mass="12656">MATASKLPAEFADLEPYLDWDLATEPERYAKRLASSMSEMQAFYDAAFPRMNDVIAYCDNFPLDDLPEDARTLMHLMQSLIMVSFPVEAWKQPRVPDSGAAWVELVREPVI</sequence>
<evidence type="ECO:0008006" key="3">
    <source>
        <dbReference type="Google" id="ProtNLM"/>
    </source>
</evidence>
<dbReference type="Proteomes" id="UP000194000">
    <property type="component" value="Unassembled WGS sequence"/>
</dbReference>
<evidence type="ECO:0000313" key="1">
    <source>
        <dbReference type="EMBL" id="ORV58733.1"/>
    </source>
</evidence>
<comment type="caution">
    <text evidence="1">The sequence shown here is derived from an EMBL/GenBank/DDBJ whole genome shotgun (WGS) entry which is preliminary data.</text>
</comment>
<keyword evidence="2" id="KW-1185">Reference proteome</keyword>
<organism evidence="1 2">
    <name type="scientific">Mycobacterium fragae</name>
    <dbReference type="NCBI Taxonomy" id="1260918"/>
    <lineage>
        <taxon>Bacteria</taxon>
        <taxon>Bacillati</taxon>
        <taxon>Actinomycetota</taxon>
        <taxon>Actinomycetes</taxon>
        <taxon>Mycobacteriales</taxon>
        <taxon>Mycobacteriaceae</taxon>
        <taxon>Mycobacterium</taxon>
    </lineage>
</organism>
<accession>A0A1X1UPG4</accession>
<proteinExistence type="predicted"/>